<dbReference type="Proteomes" id="UP001460888">
    <property type="component" value="Unassembled WGS sequence"/>
</dbReference>
<reference evidence="1 2" key="1">
    <citation type="submission" date="2013-03" db="EMBL/GenBank/DDBJ databases">
        <title>Salinisphaera dokdonensis CL-ES53 Genome Sequencing.</title>
        <authorList>
            <person name="Li C."/>
            <person name="Lai Q."/>
            <person name="Shao Z."/>
        </authorList>
    </citation>
    <scope>NUCLEOTIDE SEQUENCE [LARGE SCALE GENOMIC DNA]</scope>
    <source>
        <strain evidence="1 2">CL-ES53</strain>
    </source>
</reference>
<name>A0ABV2B567_9GAMM</name>
<evidence type="ECO:0000313" key="1">
    <source>
        <dbReference type="EMBL" id="MES1930564.1"/>
    </source>
</evidence>
<evidence type="ECO:0008006" key="3">
    <source>
        <dbReference type="Google" id="ProtNLM"/>
    </source>
</evidence>
<accession>A0ABV2B567</accession>
<sequence length="322" mass="33811">MALSVLAVSFVSGCATNGSPSGDEGQMPLADSEAAFGYEQTEWGKPFWERWMDEARAQGRASVVGQNPTAGAPAQVGGGSAAMPVAMRPDLDGLRPKLGVYIAADQRDSLSAYRLMNTLDRYAAANGLTLVKPNELDESVGGSDACGAATPMGCPELLGIFPGIRALLVLDINSTSGGVAQVRARMVDTDFGIEYDAVSTELALRAKTLGDGSDVTVWSDHVLGTAADRISIAPWFAHSFALNGEDMYINAGRSSGLEADSTLAVHGEGSVVRSPAGRIIAWEPGPEEGRIRIKQFVGQNVAVAEQVSGRMPTPKDRLTLVE</sequence>
<comment type="caution">
    <text evidence="1">The sequence shown here is derived from an EMBL/GenBank/DDBJ whole genome shotgun (WGS) entry which is preliminary data.</text>
</comment>
<keyword evidence="2" id="KW-1185">Reference proteome</keyword>
<evidence type="ECO:0000313" key="2">
    <source>
        <dbReference type="Proteomes" id="UP001460888"/>
    </source>
</evidence>
<organism evidence="1 2">
    <name type="scientific">Salinisphaera dokdonensis CL-ES53</name>
    <dbReference type="NCBI Taxonomy" id="1304272"/>
    <lineage>
        <taxon>Bacteria</taxon>
        <taxon>Pseudomonadati</taxon>
        <taxon>Pseudomonadota</taxon>
        <taxon>Gammaproteobacteria</taxon>
        <taxon>Salinisphaerales</taxon>
        <taxon>Salinisphaeraceae</taxon>
        <taxon>Salinisphaera</taxon>
    </lineage>
</organism>
<proteinExistence type="predicted"/>
<protein>
    <recommendedName>
        <fullName evidence="3">Lipoprotein</fullName>
    </recommendedName>
</protein>
<dbReference type="EMBL" id="APND01000005">
    <property type="protein sequence ID" value="MES1930564.1"/>
    <property type="molecule type" value="Genomic_DNA"/>
</dbReference>
<gene>
    <name evidence="1" type="ORF">SADO_14979</name>
</gene>